<protein>
    <recommendedName>
        <fullName evidence="3">beta-N-acetylhexosaminidase</fullName>
        <ecNumber evidence="3">3.2.1.52</ecNumber>
    </recommendedName>
</protein>
<dbReference type="Proteomes" id="UP001302429">
    <property type="component" value="Chromosome"/>
</dbReference>
<name>A0AA97F8U4_9SPHN</name>
<gene>
    <name evidence="7" type="primary">nagZ</name>
    <name evidence="7" type="ORF">RB602_12220</name>
</gene>
<keyword evidence="4 7" id="KW-0378">Hydrolase</keyword>
<sequence>MKPVVFGMSGLELTADERAFFKEANPAGYIIFGRNIESREQLRALTDDLRALQGDDRLMIMIDQEGGRVQRMKPPLWPAYPAYGSFAALYETAPISALEAARVNAMALALDLAEVGITVDCAPMIDVRQPGSNDAVIGDRAFGNDPMMVAAMGRATLDGLKQGGVLGIIKHMPGHGRALVDSHHDLPVVPDDAETLAETDLAPFVALKDALMGMTGHIVFPAWDQERPATLSPVIIEQIIRDQIGFEGLLFSDDLDMKALSGTVPDRAVACVEAGCDIALNCWGVMEHMVEMTERLPDIGDATQTRLDRVWEAMPQLNAVADEREALIAKRDELMALA</sequence>
<dbReference type="AlphaFoldDB" id="A0AA97F8U4"/>
<dbReference type="SUPFAM" id="SSF51445">
    <property type="entry name" value="(Trans)glycosidases"/>
    <property type="match status" value="1"/>
</dbReference>
<dbReference type="Gene3D" id="3.20.20.300">
    <property type="entry name" value="Glycoside hydrolase, family 3, N-terminal domain"/>
    <property type="match status" value="1"/>
</dbReference>
<dbReference type="InterPro" id="IPR001764">
    <property type="entry name" value="Glyco_hydro_3_N"/>
</dbReference>
<dbReference type="NCBIfam" id="NF003740">
    <property type="entry name" value="PRK05337.1"/>
    <property type="match status" value="1"/>
</dbReference>
<evidence type="ECO:0000256" key="5">
    <source>
        <dbReference type="ARBA" id="ARBA00023295"/>
    </source>
</evidence>
<evidence type="ECO:0000313" key="7">
    <source>
        <dbReference type="EMBL" id="WOE74605.1"/>
    </source>
</evidence>
<keyword evidence="5 7" id="KW-0326">Glycosidase</keyword>
<evidence type="ECO:0000259" key="6">
    <source>
        <dbReference type="Pfam" id="PF00933"/>
    </source>
</evidence>
<dbReference type="InterPro" id="IPR036962">
    <property type="entry name" value="Glyco_hydro_3_N_sf"/>
</dbReference>
<evidence type="ECO:0000256" key="1">
    <source>
        <dbReference type="ARBA" id="ARBA00001231"/>
    </source>
</evidence>
<evidence type="ECO:0000256" key="2">
    <source>
        <dbReference type="ARBA" id="ARBA00005336"/>
    </source>
</evidence>
<dbReference type="EC" id="3.2.1.52" evidence="3"/>
<dbReference type="PANTHER" id="PTHR30480:SF13">
    <property type="entry name" value="BETA-HEXOSAMINIDASE"/>
    <property type="match status" value="1"/>
</dbReference>
<dbReference type="GO" id="GO:0005975">
    <property type="term" value="P:carbohydrate metabolic process"/>
    <property type="evidence" value="ECO:0007669"/>
    <property type="project" value="InterPro"/>
</dbReference>
<dbReference type="EMBL" id="CP136594">
    <property type="protein sequence ID" value="WOE74605.1"/>
    <property type="molecule type" value="Genomic_DNA"/>
</dbReference>
<comment type="catalytic activity">
    <reaction evidence="1">
        <text>Hydrolysis of terminal non-reducing N-acetyl-D-hexosamine residues in N-acetyl-beta-D-hexosaminides.</text>
        <dbReference type="EC" id="3.2.1.52"/>
    </reaction>
</comment>
<dbReference type="PROSITE" id="PS00775">
    <property type="entry name" value="GLYCOSYL_HYDROL_F3"/>
    <property type="match status" value="1"/>
</dbReference>
<comment type="similarity">
    <text evidence="2">Belongs to the glycosyl hydrolase 3 family.</text>
</comment>
<dbReference type="InterPro" id="IPR019800">
    <property type="entry name" value="Glyco_hydro_3_AS"/>
</dbReference>
<feature type="domain" description="Glycoside hydrolase family 3 N-terminal" evidence="6">
    <location>
        <begin position="13"/>
        <end position="308"/>
    </location>
</feature>
<evidence type="ECO:0000256" key="3">
    <source>
        <dbReference type="ARBA" id="ARBA00012663"/>
    </source>
</evidence>
<evidence type="ECO:0000313" key="8">
    <source>
        <dbReference type="Proteomes" id="UP001302429"/>
    </source>
</evidence>
<keyword evidence="8" id="KW-1185">Reference proteome</keyword>
<organism evidence="7 8">
    <name type="scientific">Alterisphingorhabdus coralli</name>
    <dbReference type="NCBI Taxonomy" id="3071408"/>
    <lineage>
        <taxon>Bacteria</taxon>
        <taxon>Pseudomonadati</taxon>
        <taxon>Pseudomonadota</taxon>
        <taxon>Alphaproteobacteria</taxon>
        <taxon>Sphingomonadales</taxon>
        <taxon>Sphingomonadaceae</taxon>
        <taxon>Alterisphingorhabdus (ex Yan et al. 2024)</taxon>
    </lineage>
</organism>
<dbReference type="InterPro" id="IPR050226">
    <property type="entry name" value="NagZ_Beta-hexosaminidase"/>
</dbReference>
<dbReference type="InterPro" id="IPR017853">
    <property type="entry name" value="GH"/>
</dbReference>
<dbReference type="Pfam" id="PF00933">
    <property type="entry name" value="Glyco_hydro_3"/>
    <property type="match status" value="1"/>
</dbReference>
<reference evidence="7 8" key="1">
    <citation type="submission" date="2023-10" db="EMBL/GenBank/DDBJ databases">
        <title>Complete genome sequence of a Sphingomonadaceae bacterium.</title>
        <authorList>
            <person name="Yan C."/>
        </authorList>
    </citation>
    <scope>NUCLEOTIDE SEQUENCE [LARGE SCALE GENOMIC DNA]</scope>
    <source>
        <strain evidence="7 8">SCSIO 66989</strain>
    </source>
</reference>
<evidence type="ECO:0000256" key="4">
    <source>
        <dbReference type="ARBA" id="ARBA00022801"/>
    </source>
</evidence>
<dbReference type="GO" id="GO:0009254">
    <property type="term" value="P:peptidoglycan turnover"/>
    <property type="evidence" value="ECO:0007669"/>
    <property type="project" value="TreeGrafter"/>
</dbReference>
<dbReference type="KEGG" id="acoa:RB602_12220"/>
<dbReference type="PANTHER" id="PTHR30480">
    <property type="entry name" value="BETA-HEXOSAMINIDASE-RELATED"/>
    <property type="match status" value="1"/>
</dbReference>
<accession>A0AA97F8U4</accession>
<dbReference type="GO" id="GO:0004563">
    <property type="term" value="F:beta-N-acetylhexosaminidase activity"/>
    <property type="evidence" value="ECO:0007669"/>
    <property type="project" value="UniProtKB-EC"/>
</dbReference>
<dbReference type="RefSeq" id="WP_317080863.1">
    <property type="nucleotide sequence ID" value="NZ_CP136594.1"/>
</dbReference>
<proteinExistence type="inferred from homology"/>